<evidence type="ECO:0000256" key="2">
    <source>
        <dbReference type="ARBA" id="ARBA00004651"/>
    </source>
</evidence>
<dbReference type="PANTHER" id="PTHR45792:SF8">
    <property type="entry name" value="DIACYLGLYCEROL LIPASE-ALPHA"/>
    <property type="match status" value="1"/>
</dbReference>
<evidence type="ECO:0000259" key="17">
    <source>
        <dbReference type="Pfam" id="PF01764"/>
    </source>
</evidence>
<evidence type="ECO:0000256" key="15">
    <source>
        <dbReference type="SAM" id="MobiDB-lite"/>
    </source>
</evidence>
<dbReference type="GO" id="GO:0046872">
    <property type="term" value="F:metal ion binding"/>
    <property type="evidence" value="ECO:0007669"/>
    <property type="project" value="UniProtKB-KW"/>
</dbReference>
<dbReference type="Proteomes" id="UP000594262">
    <property type="component" value="Unplaced"/>
</dbReference>
<evidence type="ECO:0000256" key="1">
    <source>
        <dbReference type="ARBA" id="ARBA00001913"/>
    </source>
</evidence>
<evidence type="ECO:0000256" key="11">
    <source>
        <dbReference type="ARBA" id="ARBA00023098"/>
    </source>
</evidence>
<keyword evidence="5 16" id="KW-0812">Transmembrane</keyword>
<dbReference type="Pfam" id="PF01764">
    <property type="entry name" value="Lipase_3"/>
    <property type="match status" value="1"/>
</dbReference>
<dbReference type="EC" id="3.1.1.116" evidence="14"/>
<protein>
    <recommendedName>
        <fullName evidence="14">sn-1-specific diacylglycerol lipase</fullName>
        <ecNumber evidence="14">3.1.1.116</ecNumber>
    </recommendedName>
</protein>
<feature type="transmembrane region" description="Helical" evidence="16">
    <location>
        <begin position="138"/>
        <end position="162"/>
    </location>
</feature>
<evidence type="ECO:0000256" key="5">
    <source>
        <dbReference type="ARBA" id="ARBA00022692"/>
    </source>
</evidence>
<evidence type="ECO:0000313" key="19">
    <source>
        <dbReference type="Proteomes" id="UP000594262"/>
    </source>
</evidence>
<dbReference type="GO" id="GO:0019369">
    <property type="term" value="P:arachidonate metabolic process"/>
    <property type="evidence" value="ECO:0007669"/>
    <property type="project" value="TreeGrafter"/>
</dbReference>
<dbReference type="GeneID" id="136803992"/>
<dbReference type="RefSeq" id="XP_066916829.1">
    <property type="nucleotide sequence ID" value="XM_067060728.1"/>
</dbReference>
<feature type="domain" description="Fungal lipase-type" evidence="17">
    <location>
        <begin position="416"/>
        <end position="549"/>
    </location>
</feature>
<dbReference type="InterPro" id="IPR052214">
    <property type="entry name" value="DAG_Lipase-Related"/>
</dbReference>
<keyword evidence="11" id="KW-0443">Lipid metabolism</keyword>
<dbReference type="Gene3D" id="3.40.50.1820">
    <property type="entry name" value="alpha/beta hydrolase"/>
    <property type="match status" value="1"/>
</dbReference>
<evidence type="ECO:0000256" key="12">
    <source>
        <dbReference type="ARBA" id="ARBA00023136"/>
    </source>
</evidence>
<accession>A0A7M5UF85</accession>
<evidence type="ECO:0000313" key="18">
    <source>
        <dbReference type="EnsemblMetazoa" id="CLYHEMP009667.1"/>
    </source>
</evidence>
<dbReference type="InterPro" id="IPR029058">
    <property type="entry name" value="AB_hydrolase_fold"/>
</dbReference>
<evidence type="ECO:0000256" key="16">
    <source>
        <dbReference type="SAM" id="Phobius"/>
    </source>
</evidence>
<name>A0A7M5UF85_9CNID</name>
<keyword evidence="4" id="KW-0597">Phosphoprotein</keyword>
<evidence type="ECO:0000256" key="7">
    <source>
        <dbReference type="ARBA" id="ARBA00022801"/>
    </source>
</evidence>
<dbReference type="SUPFAM" id="SSF53474">
    <property type="entry name" value="alpha/beta-Hydrolases"/>
    <property type="match status" value="1"/>
</dbReference>
<dbReference type="GO" id="GO:0046340">
    <property type="term" value="P:diacylglycerol catabolic process"/>
    <property type="evidence" value="ECO:0007669"/>
    <property type="project" value="TreeGrafter"/>
</dbReference>
<keyword evidence="12 16" id="KW-0472">Membrane</keyword>
<dbReference type="CDD" id="cd00519">
    <property type="entry name" value="Lipase_3"/>
    <property type="match status" value="1"/>
</dbReference>
<keyword evidence="3" id="KW-1003">Cell membrane</keyword>
<evidence type="ECO:0000256" key="4">
    <source>
        <dbReference type="ARBA" id="ARBA00022553"/>
    </source>
</evidence>
<keyword evidence="7" id="KW-0378">Hydrolase</keyword>
<feature type="transmembrane region" description="Helical" evidence="16">
    <location>
        <begin position="62"/>
        <end position="91"/>
    </location>
</feature>
<evidence type="ECO:0000256" key="3">
    <source>
        <dbReference type="ARBA" id="ARBA00022475"/>
    </source>
</evidence>
<evidence type="ECO:0000256" key="13">
    <source>
        <dbReference type="ARBA" id="ARBA00024531"/>
    </source>
</evidence>
<dbReference type="PANTHER" id="PTHR45792">
    <property type="entry name" value="DIACYLGLYCEROL LIPASE HOMOLOG-RELATED"/>
    <property type="match status" value="1"/>
</dbReference>
<evidence type="ECO:0000256" key="14">
    <source>
        <dbReference type="ARBA" id="ARBA00026104"/>
    </source>
</evidence>
<sequence length="770" mass="87563">MPGLVVFNRRWVAASDELVIPFGLAFVFRLFWFLAVGTIFGVHYEIGHQNVPEDCNLHRSHIYFIIYLVLLLFSLANDAAVAIVSSCGTIFDKTSRRKIPSLLYFRSFILFIEACVSGLGIYYVFYKSRHCFRGYDAVLSKLVVIFNIVWVLGCLVLIWFTYDPAGSIWFELQMRSHNKKASKYQSVETIDVENRIYEKNEKYWSRACRLLFCCTKAENSRDNVLLFASKLFTNYFRNYHDLVPSDILAGMILLRQKQKYEEFKRIQHELKHTDSSYQEVTIHKKFKTVRRHQKTINAIPFDNNSPEDKKILDDITYFANYALASYGWPMYCFLNKIPICKKEGCMLLNQVTCCYPCCPCSEPPKTHGDNCCLCNLAAQKTILKMNNDHFIYVSYESVVFKTPFTVVVDNTRNAIVISCRGTLSLHDILTDLAIEEVSLPGCDEKWTAHKGFFEAATAIKAIIDEKDLIKQAQNFDVDKGTQNYKLVIVGHSLGGGTATLLAFLLKPEYPDLLCYAYAPPGATVNYEASNYARSFIHSVILGKDMIGRMNYYTLNELQHNIVKLLERTKLPKWRILRGCMCQCVLCCTHADARSFDEYFDSEDEIEIDEFDRPDINKLYMAGKVVHICKIRSVYPSCGSKKGEYKAFWSTPEDFQNILISNLMLRDHYPDALINALGSLLSLDEEEYVINATGSPTEQGSASINIDLSGLSDDLNPESEEPFLARPKLAVDETPLLEHPDGQTKPDPASPSILLTGSTKDILGPSTPVIT</sequence>
<keyword evidence="10 16" id="KW-1133">Transmembrane helix</keyword>
<dbReference type="GO" id="GO:0005886">
    <property type="term" value="C:plasma membrane"/>
    <property type="evidence" value="ECO:0007669"/>
    <property type="project" value="UniProtKB-SubCell"/>
</dbReference>
<dbReference type="InterPro" id="IPR002921">
    <property type="entry name" value="Fungal_lipase-type"/>
</dbReference>
<dbReference type="GO" id="GO:0016298">
    <property type="term" value="F:lipase activity"/>
    <property type="evidence" value="ECO:0007669"/>
    <property type="project" value="TreeGrafter"/>
</dbReference>
<reference evidence="18" key="1">
    <citation type="submission" date="2021-01" db="UniProtKB">
        <authorList>
            <consortium name="EnsemblMetazoa"/>
        </authorList>
    </citation>
    <scope>IDENTIFICATION</scope>
</reference>
<evidence type="ECO:0000256" key="8">
    <source>
        <dbReference type="ARBA" id="ARBA00022837"/>
    </source>
</evidence>
<dbReference type="RefSeq" id="XP_066916828.1">
    <property type="nucleotide sequence ID" value="XM_067060727.1"/>
</dbReference>
<dbReference type="OrthoDB" id="438440at2759"/>
<keyword evidence="8" id="KW-0106">Calcium</keyword>
<dbReference type="AlphaFoldDB" id="A0A7M5UF85"/>
<comment type="catalytic activity">
    <reaction evidence="13">
        <text>a 1,2-diacyl-sn-glycerol + H2O = a 2-acylglycerol + a fatty acid + H(+)</text>
        <dbReference type="Rhea" id="RHEA:33275"/>
        <dbReference type="ChEBI" id="CHEBI:15377"/>
        <dbReference type="ChEBI" id="CHEBI:15378"/>
        <dbReference type="ChEBI" id="CHEBI:17389"/>
        <dbReference type="ChEBI" id="CHEBI:17815"/>
        <dbReference type="ChEBI" id="CHEBI:28868"/>
        <dbReference type="EC" id="3.1.1.116"/>
    </reaction>
    <physiologicalReaction direction="left-to-right" evidence="13">
        <dbReference type="Rhea" id="RHEA:33276"/>
    </physiologicalReaction>
</comment>
<keyword evidence="6" id="KW-0479">Metal-binding</keyword>
<keyword evidence="9" id="KW-0442">Lipid degradation</keyword>
<evidence type="ECO:0000256" key="6">
    <source>
        <dbReference type="ARBA" id="ARBA00022723"/>
    </source>
</evidence>
<organism evidence="18 19">
    <name type="scientific">Clytia hemisphaerica</name>
    <dbReference type="NCBI Taxonomy" id="252671"/>
    <lineage>
        <taxon>Eukaryota</taxon>
        <taxon>Metazoa</taxon>
        <taxon>Cnidaria</taxon>
        <taxon>Hydrozoa</taxon>
        <taxon>Hydroidolina</taxon>
        <taxon>Leptothecata</taxon>
        <taxon>Obeliida</taxon>
        <taxon>Clytiidae</taxon>
        <taxon>Clytia</taxon>
    </lineage>
</organism>
<feature type="transmembrane region" description="Helical" evidence="16">
    <location>
        <begin position="103"/>
        <end position="126"/>
    </location>
</feature>
<evidence type="ECO:0000256" key="10">
    <source>
        <dbReference type="ARBA" id="ARBA00022989"/>
    </source>
</evidence>
<comment type="cofactor">
    <cofactor evidence="1">
        <name>Ca(2+)</name>
        <dbReference type="ChEBI" id="CHEBI:29108"/>
    </cofactor>
</comment>
<feature type="transmembrane region" description="Helical" evidence="16">
    <location>
        <begin position="20"/>
        <end position="42"/>
    </location>
</feature>
<proteinExistence type="predicted"/>
<evidence type="ECO:0000256" key="9">
    <source>
        <dbReference type="ARBA" id="ARBA00022963"/>
    </source>
</evidence>
<keyword evidence="19" id="KW-1185">Reference proteome</keyword>
<feature type="region of interest" description="Disordered" evidence="15">
    <location>
        <begin position="731"/>
        <end position="770"/>
    </location>
</feature>
<dbReference type="EnsemblMetazoa" id="CLYHEMT009667.1">
    <property type="protein sequence ID" value="CLYHEMP009667.1"/>
    <property type="gene ID" value="CLYHEMG009667"/>
</dbReference>
<comment type="subcellular location">
    <subcellularLocation>
        <location evidence="2">Cell membrane</location>
        <topology evidence="2">Multi-pass membrane protein</topology>
    </subcellularLocation>
</comment>